<name>A0A3L0W6M7_ECOLX</name>
<sequence length="155" mass="17265">MSQPFACMFSIVGAQPELSKVAAHFEDEWRAMEEEDSILPGFRWIQSSPPEKLESTADSMTWLFSADGQSPTDYAVVLSSIFPNVRIHLAAADSSQHEWLAVAIAAKNGEFSLISEDYYEVEDLECFDDDDGEDEESPNVTLARELLLKAEALNI</sequence>
<protein>
    <recommendedName>
        <fullName evidence="2">YubB ferredoxin-like domain-containing protein</fullName>
    </recommendedName>
</protein>
<dbReference type="EMBL" id="RNRV01000013">
    <property type="protein sequence ID" value="MHO04655.1"/>
    <property type="molecule type" value="Genomic_DNA"/>
</dbReference>
<organism evidence="1">
    <name type="scientific">Escherichia coli</name>
    <dbReference type="NCBI Taxonomy" id="562"/>
    <lineage>
        <taxon>Bacteria</taxon>
        <taxon>Pseudomonadati</taxon>
        <taxon>Pseudomonadota</taxon>
        <taxon>Gammaproteobacteria</taxon>
        <taxon>Enterobacterales</taxon>
        <taxon>Enterobacteriaceae</taxon>
        <taxon>Escherichia</taxon>
    </lineage>
</organism>
<comment type="caution">
    <text evidence="1">The sequence shown here is derived from an EMBL/GenBank/DDBJ whole genome shotgun (WGS) entry which is preliminary data.</text>
</comment>
<dbReference type="AlphaFoldDB" id="A0A3L0W6M7"/>
<gene>
    <name evidence="1" type="ORF">D9F05_09745</name>
</gene>
<reference evidence="1" key="1">
    <citation type="submission" date="2018-10" db="EMBL/GenBank/DDBJ databases">
        <authorList>
            <consortium name="NARMS: The National Antimicrobial Resistance Monitoring System"/>
        </authorList>
    </citation>
    <scope>NUCLEOTIDE SEQUENCE [LARGE SCALE GENOMIC DNA]</scope>
    <source>
        <strain evidence="1">CVM N17EC0388</strain>
    </source>
</reference>
<accession>A0A3L0W6M7</accession>
<evidence type="ECO:0008006" key="2">
    <source>
        <dbReference type="Google" id="ProtNLM"/>
    </source>
</evidence>
<evidence type="ECO:0000313" key="1">
    <source>
        <dbReference type="EMBL" id="MHO04655.1"/>
    </source>
</evidence>
<proteinExistence type="predicted"/>